<evidence type="ECO:0000256" key="2">
    <source>
        <dbReference type="ARBA" id="ARBA00022448"/>
    </source>
</evidence>
<evidence type="ECO:0000256" key="7">
    <source>
        <dbReference type="ARBA" id="ARBA00023065"/>
    </source>
</evidence>
<evidence type="ECO:0000259" key="14">
    <source>
        <dbReference type="Pfam" id="PF00593"/>
    </source>
</evidence>
<dbReference type="InterPro" id="IPR036942">
    <property type="entry name" value="Beta-barrel_TonB_sf"/>
</dbReference>
<evidence type="ECO:0000313" key="17">
    <source>
        <dbReference type="Proteomes" id="UP001499988"/>
    </source>
</evidence>
<dbReference type="InterPro" id="IPR000531">
    <property type="entry name" value="Beta-barrel_TonB"/>
</dbReference>
<dbReference type="Pfam" id="PF07715">
    <property type="entry name" value="Plug"/>
    <property type="match status" value="1"/>
</dbReference>
<evidence type="ECO:0000259" key="15">
    <source>
        <dbReference type="Pfam" id="PF07715"/>
    </source>
</evidence>
<proteinExistence type="inferred from homology"/>
<comment type="subcellular location">
    <subcellularLocation>
        <location evidence="1 11">Cell outer membrane</location>
        <topology evidence="1 11">Multi-pass membrane protein</topology>
    </subcellularLocation>
</comment>
<accession>A0ABP9ENQ0</accession>
<evidence type="ECO:0000256" key="3">
    <source>
        <dbReference type="ARBA" id="ARBA00022452"/>
    </source>
</evidence>
<evidence type="ECO:0000256" key="10">
    <source>
        <dbReference type="ARBA" id="ARBA00023237"/>
    </source>
</evidence>
<dbReference type="Pfam" id="PF00593">
    <property type="entry name" value="TonB_dep_Rec_b-barrel"/>
    <property type="match status" value="1"/>
</dbReference>
<evidence type="ECO:0000256" key="13">
    <source>
        <dbReference type="SAM" id="SignalP"/>
    </source>
</evidence>
<keyword evidence="9 11" id="KW-0472">Membrane</keyword>
<evidence type="ECO:0000256" key="4">
    <source>
        <dbReference type="ARBA" id="ARBA00022496"/>
    </source>
</evidence>
<evidence type="ECO:0000256" key="6">
    <source>
        <dbReference type="ARBA" id="ARBA00023004"/>
    </source>
</evidence>
<evidence type="ECO:0000313" key="16">
    <source>
        <dbReference type="EMBL" id="GAA4883640.1"/>
    </source>
</evidence>
<evidence type="ECO:0000256" key="9">
    <source>
        <dbReference type="ARBA" id="ARBA00023136"/>
    </source>
</evidence>
<gene>
    <name evidence="16" type="ORF">GCM10023333_17360</name>
</gene>
<dbReference type="Gene3D" id="2.40.170.20">
    <property type="entry name" value="TonB-dependent receptor, beta-barrel domain"/>
    <property type="match status" value="1"/>
</dbReference>
<dbReference type="InterPro" id="IPR012910">
    <property type="entry name" value="Plug_dom"/>
</dbReference>
<dbReference type="PANTHER" id="PTHR32552:SF81">
    <property type="entry name" value="TONB-DEPENDENT OUTER MEMBRANE RECEPTOR"/>
    <property type="match status" value="1"/>
</dbReference>
<keyword evidence="2 11" id="KW-0813">Transport</keyword>
<feature type="domain" description="TonB-dependent receptor-like beta-barrel" evidence="14">
    <location>
        <begin position="298"/>
        <end position="753"/>
    </location>
</feature>
<comment type="caution">
    <text evidence="16">The sequence shown here is derived from an EMBL/GenBank/DDBJ whole genome shotgun (WGS) entry which is preliminary data.</text>
</comment>
<organism evidence="16 17">
    <name type="scientific">Ferrimonas pelagia</name>
    <dbReference type="NCBI Taxonomy" id="1177826"/>
    <lineage>
        <taxon>Bacteria</taxon>
        <taxon>Pseudomonadati</taxon>
        <taxon>Pseudomonadota</taxon>
        <taxon>Gammaproteobacteria</taxon>
        <taxon>Alteromonadales</taxon>
        <taxon>Ferrimonadaceae</taxon>
        <taxon>Ferrimonas</taxon>
    </lineage>
</organism>
<dbReference type="PANTHER" id="PTHR32552">
    <property type="entry name" value="FERRICHROME IRON RECEPTOR-RELATED"/>
    <property type="match status" value="1"/>
</dbReference>
<name>A0ABP9ENQ0_9GAMM</name>
<evidence type="ECO:0000256" key="1">
    <source>
        <dbReference type="ARBA" id="ARBA00004571"/>
    </source>
</evidence>
<dbReference type="EMBL" id="BAABJZ010000024">
    <property type="protein sequence ID" value="GAA4883640.1"/>
    <property type="molecule type" value="Genomic_DNA"/>
</dbReference>
<dbReference type="InterPro" id="IPR039426">
    <property type="entry name" value="TonB-dep_rcpt-like"/>
</dbReference>
<keyword evidence="7" id="KW-0406">Ion transport</keyword>
<dbReference type="SUPFAM" id="SSF56935">
    <property type="entry name" value="Porins"/>
    <property type="match status" value="1"/>
</dbReference>
<keyword evidence="16" id="KW-0675">Receptor</keyword>
<dbReference type="Proteomes" id="UP001499988">
    <property type="component" value="Unassembled WGS sequence"/>
</dbReference>
<keyword evidence="8 12" id="KW-0798">TonB box</keyword>
<keyword evidence="17" id="KW-1185">Reference proteome</keyword>
<protein>
    <submittedName>
        <fullName evidence="16">TonB-dependent receptor</fullName>
    </submittedName>
</protein>
<keyword evidence="13" id="KW-0732">Signal</keyword>
<feature type="chain" id="PRO_5045041353" evidence="13">
    <location>
        <begin position="30"/>
        <end position="790"/>
    </location>
</feature>
<feature type="signal peptide" evidence="13">
    <location>
        <begin position="1"/>
        <end position="29"/>
    </location>
</feature>
<keyword evidence="5 11" id="KW-0812">Transmembrane</keyword>
<feature type="domain" description="TonB-dependent receptor plug" evidence="15">
    <location>
        <begin position="56"/>
        <end position="165"/>
    </location>
</feature>
<reference evidence="17" key="1">
    <citation type="journal article" date="2019" name="Int. J. Syst. Evol. Microbiol.">
        <title>The Global Catalogue of Microorganisms (GCM) 10K type strain sequencing project: providing services to taxonomists for standard genome sequencing and annotation.</title>
        <authorList>
            <consortium name="The Broad Institute Genomics Platform"/>
            <consortium name="The Broad Institute Genome Sequencing Center for Infectious Disease"/>
            <person name="Wu L."/>
            <person name="Ma J."/>
        </authorList>
    </citation>
    <scope>NUCLEOTIDE SEQUENCE [LARGE SCALE GENOMIC DNA]</scope>
    <source>
        <strain evidence="17">JCM 18401</strain>
    </source>
</reference>
<evidence type="ECO:0000256" key="11">
    <source>
        <dbReference type="PROSITE-ProRule" id="PRU01360"/>
    </source>
</evidence>
<evidence type="ECO:0000256" key="12">
    <source>
        <dbReference type="RuleBase" id="RU003357"/>
    </source>
</evidence>
<keyword evidence="10 11" id="KW-0998">Cell outer membrane</keyword>
<comment type="similarity">
    <text evidence="11 12">Belongs to the TonB-dependent receptor family.</text>
</comment>
<dbReference type="PROSITE" id="PS52016">
    <property type="entry name" value="TONB_DEPENDENT_REC_3"/>
    <property type="match status" value="1"/>
</dbReference>
<evidence type="ECO:0000256" key="8">
    <source>
        <dbReference type="ARBA" id="ARBA00023077"/>
    </source>
</evidence>
<keyword evidence="6" id="KW-0408">Iron</keyword>
<keyword evidence="4" id="KW-0410">Iron transport</keyword>
<dbReference type="RefSeq" id="WP_345334967.1">
    <property type="nucleotide sequence ID" value="NZ_BAABJZ010000024.1"/>
</dbReference>
<keyword evidence="3 11" id="KW-1134">Transmembrane beta strand</keyword>
<evidence type="ECO:0000256" key="5">
    <source>
        <dbReference type="ARBA" id="ARBA00022692"/>
    </source>
</evidence>
<sequence length="790" mass="87118">MNPMHRHEFRPSPVWAALLPILFAPQLLAQEETQAPAATGGIETIEVTARRNVESLQATPLSITALDTAAIEQKGIRTSVDLTGFVPTLQIQANAQASNDITLSMRGLRVSDSVATADSPIGVYLDGVIQPRISGALMDMLELERVEVLRGPQGSLYGRNSTGGAINFISKKPYYDFGFTQDFTVGSDALFTTQTRIDSGVLGETGLSAALTYRNSSRDGVLDNVNAPDHRDGGAFDDEAYRIALNWEVSDTLILDYSFNHVESEGTKTHSHTVAVSPSYLAGEVTQIDGSPILVSDGRADTIALNNNGYGTSETDLHTLSIEWQFSDRFSLRSITGLRDWSGLEIGNDLDGNDALQALTLDPITGIVDVRPIAGLFYSPLNEREQEHLSQELQLLGQLSQNVDFVFGLFYFDEEYSEYNPTSFYLSQALMGAPFGMEATNVLDYNGTSKSKAAFTQFNWRASDKLRLTAGIRYTEDEKYLEQRVASFLPPFLPLSANDTKQYDNINWNVSADYKFSDTTFGYARIATGYKAGGLTARSASTDNPFLDDFDEETLIGYELGLKNDLFDRRLRLNTNLFYTQYDDFQIDSYLAGTGGATSVIENAGEADQWGVELEYVIAPTDRLRIDGNVAWLDMDFQKYELLNRVSGELVDVADQAEFPYVSEVTAALGIQYELAELWGGQLSLRADVRYIGERAFTQVNEIPGPTPELNDYHSPFKEAITADAYTLTDVRASLDGVQTGLGELRVSAWLRNAFDEEYVTQGIDSGALGFGSVIYGDPRTFGLDLRLQF</sequence>